<dbReference type="SUPFAM" id="SSF46689">
    <property type="entry name" value="Homeodomain-like"/>
    <property type="match status" value="1"/>
</dbReference>
<name>U5E5H7_NOCAS</name>
<accession>U5E5H7</accession>
<evidence type="ECO:0000256" key="2">
    <source>
        <dbReference type="ARBA" id="ARBA00023125"/>
    </source>
</evidence>
<dbReference type="EMBL" id="BAFO02000008">
    <property type="protein sequence ID" value="GAD82330.1"/>
    <property type="molecule type" value="Genomic_DNA"/>
</dbReference>
<dbReference type="InterPro" id="IPR050109">
    <property type="entry name" value="HTH-type_TetR-like_transc_reg"/>
</dbReference>
<feature type="domain" description="HTH tetR-type" evidence="5">
    <location>
        <begin position="7"/>
        <end position="67"/>
    </location>
</feature>
<dbReference type="STRING" id="1824.SAMN05444423_105171"/>
<evidence type="ECO:0000256" key="3">
    <source>
        <dbReference type="ARBA" id="ARBA00023163"/>
    </source>
</evidence>
<keyword evidence="7" id="KW-1185">Reference proteome</keyword>
<keyword evidence="2 4" id="KW-0238">DNA-binding</keyword>
<protein>
    <submittedName>
        <fullName evidence="6">TetR family transcriptional regulator</fullName>
    </submittedName>
</protein>
<proteinExistence type="predicted"/>
<evidence type="ECO:0000256" key="4">
    <source>
        <dbReference type="PROSITE-ProRule" id="PRU00335"/>
    </source>
</evidence>
<dbReference type="InterPro" id="IPR001647">
    <property type="entry name" value="HTH_TetR"/>
</dbReference>
<gene>
    <name evidence="6" type="ORF">NCAST_08_02020</name>
</gene>
<dbReference type="InterPro" id="IPR036271">
    <property type="entry name" value="Tet_transcr_reg_TetR-rel_C_sf"/>
</dbReference>
<dbReference type="PRINTS" id="PR00455">
    <property type="entry name" value="HTHTETR"/>
</dbReference>
<dbReference type="RefSeq" id="WP_019050433.1">
    <property type="nucleotide sequence ID" value="NZ_BAFO02000008.1"/>
</dbReference>
<dbReference type="AlphaFoldDB" id="U5E5H7"/>
<reference evidence="6 7" key="1">
    <citation type="journal article" date="2014" name="BMC Genomics">
        <title>Genome based analysis of type-I polyketide synthase and nonribosomal peptide synthetase gene clusters in seven strains of five representative Nocardia species.</title>
        <authorList>
            <person name="Komaki H."/>
            <person name="Ichikawa N."/>
            <person name="Hosoyama A."/>
            <person name="Takahashi-Nakaguchi A."/>
            <person name="Matsuzawa T."/>
            <person name="Suzuki K."/>
            <person name="Fujita N."/>
            <person name="Gonoi T."/>
        </authorList>
    </citation>
    <scope>NUCLEOTIDE SEQUENCE [LARGE SCALE GENOMIC DNA]</scope>
    <source>
        <strain evidence="6 7">NBRC 15531</strain>
    </source>
</reference>
<dbReference type="InterPro" id="IPR009057">
    <property type="entry name" value="Homeodomain-like_sf"/>
</dbReference>
<evidence type="ECO:0000259" key="5">
    <source>
        <dbReference type="PROSITE" id="PS50977"/>
    </source>
</evidence>
<dbReference type="PROSITE" id="PS50977">
    <property type="entry name" value="HTH_TETR_2"/>
    <property type="match status" value="1"/>
</dbReference>
<dbReference type="GO" id="GO:0000976">
    <property type="term" value="F:transcription cis-regulatory region binding"/>
    <property type="evidence" value="ECO:0007669"/>
    <property type="project" value="TreeGrafter"/>
</dbReference>
<dbReference type="eggNOG" id="COG1309">
    <property type="taxonomic scope" value="Bacteria"/>
</dbReference>
<dbReference type="Gene3D" id="1.10.357.10">
    <property type="entry name" value="Tetracycline Repressor, domain 2"/>
    <property type="match status" value="1"/>
</dbReference>
<comment type="caution">
    <text evidence="6">The sequence shown here is derived from an EMBL/GenBank/DDBJ whole genome shotgun (WGS) entry which is preliminary data.</text>
</comment>
<dbReference type="Proteomes" id="UP000017048">
    <property type="component" value="Unassembled WGS sequence"/>
</dbReference>
<keyword evidence="1" id="KW-0805">Transcription regulation</keyword>
<feature type="DNA-binding region" description="H-T-H motif" evidence="4">
    <location>
        <begin position="30"/>
        <end position="49"/>
    </location>
</feature>
<dbReference type="PANTHER" id="PTHR30055">
    <property type="entry name" value="HTH-TYPE TRANSCRIPTIONAL REGULATOR RUTR"/>
    <property type="match status" value="1"/>
</dbReference>
<dbReference type="PANTHER" id="PTHR30055:SF234">
    <property type="entry name" value="HTH-TYPE TRANSCRIPTIONAL REGULATOR BETI"/>
    <property type="match status" value="1"/>
</dbReference>
<evidence type="ECO:0000313" key="7">
    <source>
        <dbReference type="Proteomes" id="UP000017048"/>
    </source>
</evidence>
<dbReference type="GO" id="GO:0003700">
    <property type="term" value="F:DNA-binding transcription factor activity"/>
    <property type="evidence" value="ECO:0007669"/>
    <property type="project" value="TreeGrafter"/>
</dbReference>
<evidence type="ECO:0000313" key="6">
    <source>
        <dbReference type="EMBL" id="GAD82330.1"/>
    </source>
</evidence>
<organism evidence="6 7">
    <name type="scientific">Nocardia asteroides NBRC 15531</name>
    <dbReference type="NCBI Taxonomy" id="1110697"/>
    <lineage>
        <taxon>Bacteria</taxon>
        <taxon>Bacillati</taxon>
        <taxon>Actinomycetota</taxon>
        <taxon>Actinomycetes</taxon>
        <taxon>Mycobacteriales</taxon>
        <taxon>Nocardiaceae</taxon>
        <taxon>Nocardia</taxon>
    </lineage>
</organism>
<dbReference type="Pfam" id="PF00440">
    <property type="entry name" value="TetR_N"/>
    <property type="match status" value="1"/>
</dbReference>
<keyword evidence="3" id="KW-0804">Transcription</keyword>
<dbReference type="GeneID" id="91516782"/>
<dbReference type="SUPFAM" id="SSF48498">
    <property type="entry name" value="Tetracyclin repressor-like, C-terminal domain"/>
    <property type="match status" value="1"/>
</dbReference>
<sequence length="213" mass="23182">MVYVKASEREAQIVAAAVKVLGEIGVPATTLRAVAAEAGIPLGTLHYVFPTKDQLLRAVIAAVIADISATLRSQLELDQGMAHALRRGVTGFWDQLVEHRIGLQIMQYELMTYSLRSDAAGHLAQLQYERYSSVVTEFCERAAQAAGERCAVGFDTLGRLALAQIDGLILQYAARPDAERARRDLDQALDMLILFADPQQVARGTARRSDASA</sequence>
<dbReference type="OrthoDB" id="5242433at2"/>
<evidence type="ECO:0000256" key="1">
    <source>
        <dbReference type="ARBA" id="ARBA00023015"/>
    </source>
</evidence>